<dbReference type="InterPro" id="IPR050330">
    <property type="entry name" value="Bact_OuterMem_StrucFunc"/>
</dbReference>
<dbReference type="PROSITE" id="PS51123">
    <property type="entry name" value="OMPA_2"/>
    <property type="match status" value="1"/>
</dbReference>
<dbReference type="PANTHER" id="PTHR30329:SF21">
    <property type="entry name" value="LIPOPROTEIN YIAD-RELATED"/>
    <property type="match status" value="1"/>
</dbReference>
<name>A0A317E1R3_9PROT</name>
<dbReference type="Proteomes" id="UP000246077">
    <property type="component" value="Unassembled WGS sequence"/>
</dbReference>
<keyword evidence="8" id="KW-1185">Reference proteome</keyword>
<feature type="compositionally biased region" description="Basic and acidic residues" evidence="5">
    <location>
        <begin position="308"/>
        <end position="322"/>
    </location>
</feature>
<dbReference type="PRINTS" id="PR01021">
    <property type="entry name" value="OMPADOMAIN"/>
</dbReference>
<dbReference type="EMBL" id="QGLF01000004">
    <property type="protein sequence ID" value="PWR20080.1"/>
    <property type="molecule type" value="Genomic_DNA"/>
</dbReference>
<keyword evidence="2 4" id="KW-0472">Membrane</keyword>
<dbReference type="AlphaFoldDB" id="A0A317E1R3"/>
<dbReference type="CDD" id="cd07185">
    <property type="entry name" value="OmpA_C-like"/>
    <property type="match status" value="1"/>
</dbReference>
<feature type="domain" description="OmpA-like" evidence="6">
    <location>
        <begin position="208"/>
        <end position="322"/>
    </location>
</feature>
<evidence type="ECO:0000256" key="1">
    <source>
        <dbReference type="ARBA" id="ARBA00004442"/>
    </source>
</evidence>
<proteinExistence type="predicted"/>
<accession>A0A317E1R3</accession>
<evidence type="ECO:0000313" key="8">
    <source>
        <dbReference type="Proteomes" id="UP000246077"/>
    </source>
</evidence>
<evidence type="ECO:0000256" key="3">
    <source>
        <dbReference type="ARBA" id="ARBA00023237"/>
    </source>
</evidence>
<evidence type="ECO:0000256" key="5">
    <source>
        <dbReference type="SAM" id="MobiDB-lite"/>
    </source>
</evidence>
<keyword evidence="3" id="KW-0998">Cell outer membrane</keyword>
<reference evidence="8" key="1">
    <citation type="submission" date="2018-05" db="EMBL/GenBank/DDBJ databases">
        <title>Zavarzinia sp. HR-AS.</title>
        <authorList>
            <person name="Lee Y."/>
            <person name="Jeon C.O."/>
        </authorList>
    </citation>
    <scope>NUCLEOTIDE SEQUENCE [LARGE SCALE GENOMIC DNA]</scope>
    <source>
        <strain evidence="8">DSM 1231</strain>
    </source>
</reference>
<dbReference type="Pfam" id="PF00691">
    <property type="entry name" value="OmpA"/>
    <property type="match status" value="1"/>
</dbReference>
<dbReference type="InterPro" id="IPR036737">
    <property type="entry name" value="OmpA-like_sf"/>
</dbReference>
<organism evidence="7 8">
    <name type="scientific">Zavarzinia compransoris</name>
    <dbReference type="NCBI Taxonomy" id="1264899"/>
    <lineage>
        <taxon>Bacteria</taxon>
        <taxon>Pseudomonadati</taxon>
        <taxon>Pseudomonadota</taxon>
        <taxon>Alphaproteobacteria</taxon>
        <taxon>Rhodospirillales</taxon>
        <taxon>Zavarziniaceae</taxon>
        <taxon>Zavarzinia</taxon>
    </lineage>
</organism>
<dbReference type="Gene3D" id="3.30.1330.60">
    <property type="entry name" value="OmpA-like domain"/>
    <property type="match status" value="1"/>
</dbReference>
<protein>
    <recommendedName>
        <fullName evidence="6">OmpA-like domain-containing protein</fullName>
    </recommendedName>
</protein>
<dbReference type="PANTHER" id="PTHR30329">
    <property type="entry name" value="STATOR ELEMENT OF FLAGELLAR MOTOR COMPLEX"/>
    <property type="match status" value="1"/>
</dbReference>
<evidence type="ECO:0000256" key="2">
    <source>
        <dbReference type="ARBA" id="ARBA00023136"/>
    </source>
</evidence>
<dbReference type="InterPro" id="IPR006665">
    <property type="entry name" value="OmpA-like"/>
</dbReference>
<dbReference type="InterPro" id="IPR006664">
    <property type="entry name" value="OMP_bac"/>
</dbReference>
<comment type="subcellular location">
    <subcellularLocation>
        <location evidence="1">Cell outer membrane</location>
    </subcellularLocation>
</comment>
<sequence>MLALGVVATAGGAALAETTDCGKCKDIPLLSRYPGSFLVGQEQRAFDEVSLPAGPTIETPDFKRVFSKTQDLEGRVDKLFYHGPKGRSGLEVYANYQEALAKAGFETLYSCKGDTDDGCGKNFGYAYNNVNPVPGGSMEAGQGIPDLDKPRYTLARLRRPEGDVYLGIAAGDLKFRDVAGILITVVETKPMDRGLVTVDAAALSKALVADGKIALYGVYFDVDSAVVKPESKDQLDQVAALLKSDPALKLLVTGHTDSTGDFAHNMKLSADRAASVVAALVGTYGIEAARLTSAGLGSTSPVAPNDTEEGRGRNRRVELVRQ</sequence>
<feature type="region of interest" description="Disordered" evidence="5">
    <location>
        <begin position="297"/>
        <end position="322"/>
    </location>
</feature>
<dbReference type="GO" id="GO:0009279">
    <property type="term" value="C:cell outer membrane"/>
    <property type="evidence" value="ECO:0007669"/>
    <property type="project" value="UniProtKB-SubCell"/>
</dbReference>
<evidence type="ECO:0000313" key="7">
    <source>
        <dbReference type="EMBL" id="PWR20080.1"/>
    </source>
</evidence>
<evidence type="ECO:0000259" key="6">
    <source>
        <dbReference type="PROSITE" id="PS51123"/>
    </source>
</evidence>
<dbReference type="SUPFAM" id="SSF103088">
    <property type="entry name" value="OmpA-like"/>
    <property type="match status" value="1"/>
</dbReference>
<comment type="caution">
    <text evidence="7">The sequence shown here is derived from an EMBL/GenBank/DDBJ whole genome shotgun (WGS) entry which is preliminary data.</text>
</comment>
<evidence type="ECO:0000256" key="4">
    <source>
        <dbReference type="PROSITE-ProRule" id="PRU00473"/>
    </source>
</evidence>
<gene>
    <name evidence="7" type="ORF">DKG75_16735</name>
</gene>